<feature type="domain" description="TPM" evidence="1">
    <location>
        <begin position="28"/>
        <end position="145"/>
    </location>
</feature>
<evidence type="ECO:0000313" key="2">
    <source>
        <dbReference type="EMBL" id="MBL0423284.1"/>
    </source>
</evidence>
<comment type="caution">
    <text evidence="2">The sequence shown here is derived from an EMBL/GenBank/DDBJ whole genome shotgun (WGS) entry which is preliminary data.</text>
</comment>
<dbReference type="PANTHER" id="PTHR30373:SF8">
    <property type="entry name" value="BLL7265 PROTEIN"/>
    <property type="match status" value="1"/>
</dbReference>
<evidence type="ECO:0000259" key="1">
    <source>
        <dbReference type="Pfam" id="PF04536"/>
    </source>
</evidence>
<dbReference type="PANTHER" id="PTHR30373">
    <property type="entry name" value="UPF0603 PROTEIN YGCG"/>
    <property type="match status" value="1"/>
</dbReference>
<dbReference type="Pfam" id="PF04536">
    <property type="entry name" value="TPM_phosphatase"/>
    <property type="match status" value="1"/>
</dbReference>
<dbReference type="AlphaFoldDB" id="A0A936ZZF9"/>
<proteinExistence type="predicted"/>
<protein>
    <submittedName>
        <fullName evidence="2">TPM domain-containing protein</fullName>
    </submittedName>
</protein>
<dbReference type="Gene3D" id="3.10.310.50">
    <property type="match status" value="1"/>
</dbReference>
<dbReference type="Proteomes" id="UP000613011">
    <property type="component" value="Unassembled WGS sequence"/>
</dbReference>
<name>A0A936ZZF9_9BURK</name>
<evidence type="ECO:0000313" key="3">
    <source>
        <dbReference type="Proteomes" id="UP000613011"/>
    </source>
</evidence>
<dbReference type="EMBL" id="JAEQNA010000013">
    <property type="protein sequence ID" value="MBL0423284.1"/>
    <property type="molecule type" value="Genomic_DNA"/>
</dbReference>
<keyword evidence="3" id="KW-1185">Reference proteome</keyword>
<sequence length="172" mass="19786">MSLWQKLWRLLRHRWLDDASLRRAFPAEVLDRLESRVRASERRHRGEIRLYVEAGLPNSYIWRGATPRERALSMFGKLRVWDTEENNGVLIYLLLAEHAIEIVADRGVAREVAEGRWHEVVGHMRDAFRARRFEDGLTLALEEVSALLVEHFPASPGAGRTNELPDAPVLGT</sequence>
<gene>
    <name evidence="2" type="ORF">JI739_23310</name>
</gene>
<reference evidence="2" key="1">
    <citation type="submission" date="2021-01" db="EMBL/GenBank/DDBJ databases">
        <title>Ramlibacter sp. strain AW1 16S ribosomal RNA gene Genome sequencing and assembly.</title>
        <authorList>
            <person name="Kang M."/>
        </authorList>
    </citation>
    <scope>NUCLEOTIDE SEQUENCE</scope>
    <source>
        <strain evidence="2">AW1</strain>
    </source>
</reference>
<dbReference type="InterPro" id="IPR007621">
    <property type="entry name" value="TPM_dom"/>
</dbReference>
<accession>A0A936ZZF9</accession>
<organism evidence="2 3">
    <name type="scientific">Ramlibacter aurantiacus</name>
    <dbReference type="NCBI Taxonomy" id="2801330"/>
    <lineage>
        <taxon>Bacteria</taxon>
        <taxon>Pseudomonadati</taxon>
        <taxon>Pseudomonadota</taxon>
        <taxon>Betaproteobacteria</taxon>
        <taxon>Burkholderiales</taxon>
        <taxon>Comamonadaceae</taxon>
        <taxon>Ramlibacter</taxon>
    </lineage>
</organism>